<comment type="miscellaneous">
    <text evidence="10">Few gyrases are as efficient as E.coli at forming negative supercoils. Not all organisms have 2 type II topoisomerases; in organisms with a single type II topoisomerase this enzyme also has to decatenate newly replicated chromosomes.</text>
</comment>
<keyword evidence="6 10" id="KW-0067">ATP-binding</keyword>
<evidence type="ECO:0000256" key="11">
    <source>
        <dbReference type="PROSITE-ProRule" id="PRU01384"/>
    </source>
</evidence>
<evidence type="ECO:0000256" key="6">
    <source>
        <dbReference type="ARBA" id="ARBA00022840"/>
    </source>
</evidence>
<evidence type="ECO:0000256" key="2">
    <source>
        <dbReference type="ARBA" id="ARBA00004496"/>
    </source>
</evidence>
<accession>A0A1C5HV67</accession>
<dbReference type="CDD" id="cd00187">
    <property type="entry name" value="TOP4c"/>
    <property type="match status" value="1"/>
</dbReference>
<dbReference type="GO" id="GO:0005524">
    <property type="term" value="F:ATP binding"/>
    <property type="evidence" value="ECO:0007669"/>
    <property type="project" value="UniProtKB-UniRule"/>
</dbReference>
<organism evidence="14 15">
    <name type="scientific">Micromonospora inositola</name>
    <dbReference type="NCBI Taxonomy" id="47865"/>
    <lineage>
        <taxon>Bacteria</taxon>
        <taxon>Bacillati</taxon>
        <taxon>Actinomycetota</taxon>
        <taxon>Actinomycetes</taxon>
        <taxon>Micromonosporales</taxon>
        <taxon>Micromonosporaceae</taxon>
        <taxon>Micromonospora</taxon>
    </lineage>
</organism>
<comment type="subcellular location">
    <subcellularLocation>
        <location evidence="2 10">Cytoplasm</location>
    </subcellularLocation>
</comment>
<keyword evidence="5 10" id="KW-0547">Nucleotide-binding</keyword>
<evidence type="ECO:0000256" key="10">
    <source>
        <dbReference type="HAMAP-Rule" id="MF_01897"/>
    </source>
</evidence>
<dbReference type="EMBL" id="LT607754">
    <property type="protein sequence ID" value="SCG49889.1"/>
    <property type="molecule type" value="Genomic_DNA"/>
</dbReference>
<dbReference type="PROSITE" id="PS52040">
    <property type="entry name" value="TOPO_IIA"/>
    <property type="match status" value="1"/>
</dbReference>
<dbReference type="GO" id="GO:0006265">
    <property type="term" value="P:DNA topological change"/>
    <property type="evidence" value="ECO:0007669"/>
    <property type="project" value="UniProtKB-UniRule"/>
</dbReference>
<evidence type="ECO:0000313" key="15">
    <source>
        <dbReference type="Proteomes" id="UP000198221"/>
    </source>
</evidence>
<dbReference type="AlphaFoldDB" id="A0A1C5HV67"/>
<gene>
    <name evidence="10" type="primary">gyrA</name>
    <name evidence="14" type="ORF">GA0070613_1867</name>
</gene>
<dbReference type="SUPFAM" id="SSF101904">
    <property type="entry name" value="GyrA/ParC C-terminal domain-like"/>
    <property type="match status" value="1"/>
</dbReference>
<evidence type="ECO:0000259" key="13">
    <source>
        <dbReference type="PROSITE" id="PS52040"/>
    </source>
</evidence>
<dbReference type="Pfam" id="PF03989">
    <property type="entry name" value="DNA_gyraseA_C"/>
    <property type="match status" value="6"/>
</dbReference>
<dbReference type="Gene3D" id="3.30.1360.40">
    <property type="match status" value="1"/>
</dbReference>
<feature type="coiled-coil region" evidence="12">
    <location>
        <begin position="460"/>
        <end position="487"/>
    </location>
</feature>
<dbReference type="Gene3D" id="2.120.10.90">
    <property type="entry name" value="DNA gyrase/topoisomerase IV, subunit A, C-terminal"/>
    <property type="match status" value="1"/>
</dbReference>
<name>A0A1C5HV67_9ACTN</name>
<dbReference type="InterPro" id="IPR013757">
    <property type="entry name" value="Topo_IIA_A_a_sf"/>
</dbReference>
<dbReference type="GO" id="GO:0009330">
    <property type="term" value="C:DNA topoisomerase type II (double strand cut, ATP-hydrolyzing) complex"/>
    <property type="evidence" value="ECO:0007669"/>
    <property type="project" value="TreeGrafter"/>
</dbReference>
<dbReference type="InterPro" id="IPR013760">
    <property type="entry name" value="Topo_IIA-like_dom_sf"/>
</dbReference>
<dbReference type="NCBIfam" id="NF004044">
    <property type="entry name" value="PRK05561.1"/>
    <property type="match status" value="1"/>
</dbReference>
<dbReference type="InterPro" id="IPR050220">
    <property type="entry name" value="Type_II_DNA_Topoisomerases"/>
</dbReference>
<dbReference type="Proteomes" id="UP000198221">
    <property type="component" value="Chromosome I"/>
</dbReference>
<evidence type="ECO:0000256" key="3">
    <source>
        <dbReference type="ARBA" id="ARBA00008263"/>
    </source>
</evidence>
<keyword evidence="7 10" id="KW-0799">Topoisomerase</keyword>
<dbReference type="InterPro" id="IPR006691">
    <property type="entry name" value="GyrA/parC_rep"/>
</dbReference>
<dbReference type="SMART" id="SM00434">
    <property type="entry name" value="TOP4c"/>
    <property type="match status" value="1"/>
</dbReference>
<evidence type="ECO:0000256" key="9">
    <source>
        <dbReference type="ARBA" id="ARBA00023235"/>
    </source>
</evidence>
<dbReference type="GO" id="GO:0003677">
    <property type="term" value="F:DNA binding"/>
    <property type="evidence" value="ECO:0007669"/>
    <property type="project" value="UniProtKB-UniRule"/>
</dbReference>
<protein>
    <recommendedName>
        <fullName evidence="10">DNA gyrase subunit A</fullName>
        <ecNumber evidence="10">5.6.2.2</ecNumber>
    </recommendedName>
</protein>
<dbReference type="InterPro" id="IPR005743">
    <property type="entry name" value="GyrA"/>
</dbReference>
<feature type="short sequence motif" description="GyrA-box" evidence="10">
    <location>
        <begin position="549"/>
        <end position="555"/>
    </location>
</feature>
<dbReference type="Pfam" id="PF00521">
    <property type="entry name" value="DNA_topoisoIV"/>
    <property type="match status" value="1"/>
</dbReference>
<evidence type="ECO:0000256" key="12">
    <source>
        <dbReference type="SAM" id="Coils"/>
    </source>
</evidence>
<dbReference type="GO" id="GO:0005694">
    <property type="term" value="C:chromosome"/>
    <property type="evidence" value="ECO:0007669"/>
    <property type="project" value="InterPro"/>
</dbReference>
<feature type="domain" description="Topo IIA-type catalytic" evidence="13">
    <location>
        <begin position="53"/>
        <end position="522"/>
    </location>
</feature>
<dbReference type="SUPFAM" id="SSF56719">
    <property type="entry name" value="Type II DNA topoisomerase"/>
    <property type="match status" value="1"/>
</dbReference>
<keyword evidence="8 10" id="KW-0238">DNA-binding</keyword>
<reference evidence="15" key="1">
    <citation type="submission" date="2016-06" db="EMBL/GenBank/DDBJ databases">
        <authorList>
            <person name="Varghese N."/>
            <person name="Submissions Spin"/>
        </authorList>
    </citation>
    <scope>NUCLEOTIDE SEQUENCE [LARGE SCALE GENOMIC DNA]</scope>
    <source>
        <strain evidence="15">DSM 43819</strain>
    </source>
</reference>
<dbReference type="InterPro" id="IPR013758">
    <property type="entry name" value="Topo_IIA_A/C_ab"/>
</dbReference>
<dbReference type="Gene3D" id="1.10.268.10">
    <property type="entry name" value="Topoisomerase, domain 3"/>
    <property type="match status" value="1"/>
</dbReference>
<dbReference type="HAMAP" id="MF_01897">
    <property type="entry name" value="GyrA"/>
    <property type="match status" value="1"/>
</dbReference>
<evidence type="ECO:0000256" key="4">
    <source>
        <dbReference type="ARBA" id="ARBA00022490"/>
    </source>
</evidence>
<dbReference type="FunFam" id="2.120.10.90:FF:000001">
    <property type="entry name" value="DNA gyrase subunit A"/>
    <property type="match status" value="1"/>
</dbReference>
<dbReference type="OrthoDB" id="9806486at2"/>
<evidence type="ECO:0000313" key="14">
    <source>
        <dbReference type="EMBL" id="SCG49889.1"/>
    </source>
</evidence>
<dbReference type="FunFam" id="3.30.1360.40:FF:000008">
    <property type="entry name" value="DNA topoisomerase (ATP-hydrolyzing)"/>
    <property type="match status" value="1"/>
</dbReference>
<comment type="function">
    <text evidence="10">A type II topoisomerase that negatively supercoils closed circular double-stranded (ds) DNA in an ATP-dependent manner to modulate DNA topology and maintain chromosomes in an underwound state. Negative supercoiling favors strand separation, and DNA replication, transcription, recombination and repair, all of which involve strand separation. Also able to catalyze the interconversion of other topological isomers of dsDNA rings, including catenanes and knotted rings. Type II topoisomerases break and join 2 DNA strands simultaneously in an ATP-dependent manner.</text>
</comment>
<comment type="subunit">
    <text evidence="10">Heterotetramer, composed of two GyrA and two GyrB chains. In the heterotetramer, GyrA contains the active site tyrosine that forms a transient covalent intermediate with DNA, while GyrB binds cofactors and catalyzes ATP hydrolysis.</text>
</comment>
<dbReference type="InterPro" id="IPR002205">
    <property type="entry name" value="Topo_IIA_dom_A"/>
</dbReference>
<evidence type="ECO:0000256" key="5">
    <source>
        <dbReference type="ARBA" id="ARBA00022741"/>
    </source>
</evidence>
<keyword evidence="12" id="KW-0175">Coiled coil</keyword>
<evidence type="ECO:0000256" key="8">
    <source>
        <dbReference type="ARBA" id="ARBA00023125"/>
    </source>
</evidence>
<dbReference type="FunFam" id="1.10.268.10:FF:000001">
    <property type="entry name" value="DNA gyrase subunit A"/>
    <property type="match status" value="1"/>
</dbReference>
<dbReference type="PANTHER" id="PTHR43493:SF5">
    <property type="entry name" value="DNA GYRASE SUBUNIT A, CHLOROPLASTIC_MITOCHONDRIAL"/>
    <property type="match status" value="1"/>
</dbReference>
<feature type="active site" description="O-(5'-phospho-DNA)-tyrosine intermediate" evidence="10 11">
    <location>
        <position position="141"/>
    </location>
</feature>
<dbReference type="FunFam" id="3.90.199.10:FF:000001">
    <property type="entry name" value="DNA gyrase subunit A"/>
    <property type="match status" value="1"/>
</dbReference>
<evidence type="ECO:0000256" key="1">
    <source>
        <dbReference type="ARBA" id="ARBA00000185"/>
    </source>
</evidence>
<dbReference type="GO" id="GO:0006261">
    <property type="term" value="P:DNA-templated DNA replication"/>
    <property type="evidence" value="ECO:0007669"/>
    <property type="project" value="UniProtKB-UniRule"/>
</dbReference>
<proteinExistence type="inferred from homology"/>
<dbReference type="NCBIfam" id="TIGR01063">
    <property type="entry name" value="gyrA"/>
    <property type="match status" value="1"/>
</dbReference>
<dbReference type="EC" id="5.6.2.2" evidence="10"/>
<dbReference type="GO" id="GO:0005737">
    <property type="term" value="C:cytoplasm"/>
    <property type="evidence" value="ECO:0007669"/>
    <property type="project" value="UniProtKB-SubCell"/>
</dbReference>
<dbReference type="PANTHER" id="PTHR43493">
    <property type="entry name" value="DNA GYRASE/TOPOISOMERASE SUBUNIT A"/>
    <property type="match status" value="1"/>
</dbReference>
<dbReference type="NCBIfam" id="NF004043">
    <property type="entry name" value="PRK05560.1"/>
    <property type="match status" value="1"/>
</dbReference>
<keyword evidence="9 10" id="KW-0413">Isomerase</keyword>
<keyword evidence="4 10" id="KW-0963">Cytoplasm</keyword>
<sequence length="839" mass="93180">MTDTPESTPSEPEIPETAAAVVAHDRIEPVGLEVEMQRSYLDYAMSVIVGRALPDVRDGLKPVHRKILYAMFDSGYRPDRGYVKCSRVVGDVMGQFHPHGDSAIYDALVRMAQPWSLRYPLVDGNGNFGSPGNDPAAAMRYTECKLDPLAMEMLRDIDEDTVDLQDNYDGRAKEPTILPSRIPNLLVNGSEGIAVGMATKIPPHNLREIGAAVQWCLEHPEEDEATTLDALLEIVKGPDFPTHGLIVGTQAIQDAYRTGRGSIRMRAVVEVEEDKRGRPCLVVSELPYQVNPDNLAERIAELIKEGKLAGIADIRDESSGRTGMRIVLVLKRDAVAKVVLNNLYKHTQLQETFGANMLALVDGVPRTLNLAQFLRYYVEHQIDVIRRRTAFRLRKAEERAHILRGLSKALDALDEVIALIRRSPTVEDARQGLIRLLEIDEIQATAILDMQLRRLAALERQRILDDLAKLEIEIADLKDILAKPERQRKIVSEELGEIVAKWGDERRTKIMPFEGEVSMEDLIAREDVVVTITRTGYAKRTKVDLYRSQRRGGKGVSGATLRQDDIVSHFFVCSTHDWMLFFTNKGRVYRAKAYELPEASRVAKGQHVANLLAFQPDEQIAQIIEIPNYQVAPYLVLATKNGLVKKTRLEEFDSPRSGGIIAINLRDEDELVGAALVAPEDDLLLVSKNAQAIRFNASDEALRPMGRATSGVIGMRFSEDDVLLAMEVVREGLDVLVATNGGYAKRTPIEEYPVQGRGGKGVLTAKITERRGGLVGAVVIDPDDELFAITSNGGVIRTPVKPVRRTRDRNTMGVKLMDLPDGVTIVAIARNADEPDEQD</sequence>
<dbReference type="InterPro" id="IPR035516">
    <property type="entry name" value="Gyrase/topoIV_suA_C"/>
</dbReference>
<comment type="similarity">
    <text evidence="3 10">Belongs to the type II topoisomerase GyrA/ParC subunit family.</text>
</comment>
<dbReference type="RefSeq" id="WP_089011904.1">
    <property type="nucleotide sequence ID" value="NZ_LT607754.1"/>
</dbReference>
<comment type="catalytic activity">
    <reaction evidence="1 10 11">
        <text>ATP-dependent breakage, passage and rejoining of double-stranded DNA.</text>
        <dbReference type="EC" id="5.6.2.2"/>
    </reaction>
</comment>
<dbReference type="Gene3D" id="3.90.199.10">
    <property type="entry name" value="Topoisomerase II, domain 5"/>
    <property type="match status" value="1"/>
</dbReference>
<evidence type="ECO:0000256" key="7">
    <source>
        <dbReference type="ARBA" id="ARBA00023029"/>
    </source>
</evidence>
<keyword evidence="15" id="KW-1185">Reference proteome</keyword>
<dbReference type="GO" id="GO:0034335">
    <property type="term" value="F:DNA negative supercoiling activity"/>
    <property type="evidence" value="ECO:0007669"/>
    <property type="project" value="UniProtKB-ARBA"/>
</dbReference>